<feature type="transmembrane region" description="Helical" evidence="7">
    <location>
        <begin position="289"/>
        <end position="308"/>
    </location>
</feature>
<evidence type="ECO:0000256" key="3">
    <source>
        <dbReference type="ARBA" id="ARBA00022448"/>
    </source>
</evidence>
<dbReference type="GO" id="GO:0012505">
    <property type="term" value="C:endomembrane system"/>
    <property type="evidence" value="ECO:0007669"/>
    <property type="project" value="UniProtKB-SubCell"/>
</dbReference>
<reference evidence="9" key="1">
    <citation type="submission" date="2020-09" db="EMBL/GenBank/DDBJ databases">
        <title>Pelagicoccus enzymogenes sp. nov. with an EPS production, isolated from marine sediment.</title>
        <authorList>
            <person name="Feng X."/>
        </authorList>
    </citation>
    <scope>NUCLEOTIDE SEQUENCE</scope>
    <source>
        <strain evidence="9">NFK12</strain>
    </source>
</reference>
<organism evidence="9 10">
    <name type="scientific">Pelagicoccus enzymogenes</name>
    <dbReference type="NCBI Taxonomy" id="2773457"/>
    <lineage>
        <taxon>Bacteria</taxon>
        <taxon>Pseudomonadati</taxon>
        <taxon>Verrucomicrobiota</taxon>
        <taxon>Opitutia</taxon>
        <taxon>Puniceicoccales</taxon>
        <taxon>Pelagicoccaceae</taxon>
        <taxon>Pelagicoccus</taxon>
    </lineage>
</organism>
<evidence type="ECO:0000256" key="4">
    <source>
        <dbReference type="ARBA" id="ARBA00022692"/>
    </source>
</evidence>
<proteinExistence type="inferred from homology"/>
<feature type="transmembrane region" description="Helical" evidence="7">
    <location>
        <begin position="201"/>
        <end position="218"/>
    </location>
</feature>
<feature type="transmembrane region" description="Helical" evidence="7">
    <location>
        <begin position="230"/>
        <end position="251"/>
    </location>
</feature>
<feature type="transmembrane region" description="Helical" evidence="7">
    <location>
        <begin position="138"/>
        <end position="155"/>
    </location>
</feature>
<keyword evidence="6 7" id="KW-0472">Membrane</keyword>
<keyword evidence="10" id="KW-1185">Reference proteome</keyword>
<dbReference type="RefSeq" id="WP_191615223.1">
    <property type="nucleotide sequence ID" value="NZ_JACYFG010000002.1"/>
</dbReference>
<dbReference type="PANTHER" id="PTHR23514">
    <property type="entry name" value="BYPASS OF STOP CODON PROTEIN 6"/>
    <property type="match status" value="1"/>
</dbReference>
<dbReference type="Gene3D" id="1.20.1250.20">
    <property type="entry name" value="MFS general substrate transporter like domains"/>
    <property type="match status" value="1"/>
</dbReference>
<dbReference type="GO" id="GO:0022857">
    <property type="term" value="F:transmembrane transporter activity"/>
    <property type="evidence" value="ECO:0007669"/>
    <property type="project" value="InterPro"/>
</dbReference>
<feature type="transmembrane region" description="Helical" evidence="7">
    <location>
        <begin position="99"/>
        <end position="117"/>
    </location>
</feature>
<feature type="transmembrane region" description="Helical" evidence="7">
    <location>
        <begin position="74"/>
        <end position="93"/>
    </location>
</feature>
<evidence type="ECO:0000256" key="5">
    <source>
        <dbReference type="ARBA" id="ARBA00022989"/>
    </source>
</evidence>
<keyword evidence="4 7" id="KW-0812">Transmembrane</keyword>
<comment type="subcellular location">
    <subcellularLocation>
        <location evidence="1">Endomembrane system</location>
        <topology evidence="1">Multi-pass membrane protein</topology>
    </subcellularLocation>
</comment>
<keyword evidence="3" id="KW-0813">Transport</keyword>
<dbReference type="GO" id="GO:0016020">
    <property type="term" value="C:membrane"/>
    <property type="evidence" value="ECO:0007669"/>
    <property type="project" value="TreeGrafter"/>
</dbReference>
<gene>
    <name evidence="9" type="ORF">IEN85_01140</name>
</gene>
<dbReference type="SUPFAM" id="SSF103473">
    <property type="entry name" value="MFS general substrate transporter"/>
    <property type="match status" value="1"/>
</dbReference>
<dbReference type="AlphaFoldDB" id="A0A927F6Y0"/>
<dbReference type="InterPro" id="IPR020846">
    <property type="entry name" value="MFS_dom"/>
</dbReference>
<keyword evidence="5 7" id="KW-1133">Transmembrane helix</keyword>
<comment type="caution">
    <text evidence="9">The sequence shown here is derived from an EMBL/GenBank/DDBJ whole genome shotgun (WGS) entry which is preliminary data.</text>
</comment>
<evidence type="ECO:0000313" key="10">
    <source>
        <dbReference type="Proteomes" id="UP000622317"/>
    </source>
</evidence>
<dbReference type="PROSITE" id="PS50850">
    <property type="entry name" value="MFS"/>
    <property type="match status" value="1"/>
</dbReference>
<evidence type="ECO:0000259" key="8">
    <source>
        <dbReference type="PROSITE" id="PS50850"/>
    </source>
</evidence>
<dbReference type="EMBL" id="JACYFG010000002">
    <property type="protein sequence ID" value="MBD5778098.1"/>
    <property type="molecule type" value="Genomic_DNA"/>
</dbReference>
<protein>
    <submittedName>
        <fullName evidence="9">MFS transporter</fullName>
    </submittedName>
</protein>
<feature type="transmembrane region" description="Helical" evidence="7">
    <location>
        <begin position="376"/>
        <end position="393"/>
    </location>
</feature>
<dbReference type="PANTHER" id="PTHR23514:SF3">
    <property type="entry name" value="BYPASS OF STOP CODON PROTEIN 6"/>
    <property type="match status" value="1"/>
</dbReference>
<feature type="transmembrane region" description="Helical" evidence="7">
    <location>
        <begin position="263"/>
        <end position="283"/>
    </location>
</feature>
<feature type="transmembrane region" description="Helical" evidence="7">
    <location>
        <begin position="161"/>
        <end position="180"/>
    </location>
</feature>
<dbReference type="InterPro" id="IPR011701">
    <property type="entry name" value="MFS"/>
</dbReference>
<comment type="similarity">
    <text evidence="2">Belongs to the major facilitator superfamily.</text>
</comment>
<sequence>MSNVNPSKLFTASCLALIVTAMTFAIRAGILSELATDFGLSDTQLGWVNSMAFLGFPVAMMILGLAYNYLGARNLMIIAFVGHLAGLLLTIYAGGFWSLLISTFLIGFANGSVEAACNPLIADMYPKNQTTMLNRFHVWFPGGIVIGALASKFMTDASLGWQLQIAIMLVPTIIYGIYVFTQAFPASENIETNTGTNIKSLFSPLYIFMILCMFMTAISEFGPQQWVGRLLSESGASPMIILALGTGLMALGRQFAGPIVHKLNPIGVLLLSSIITCLGIYLLSTATGSVIYLATAVFALGVCYYWPTMIGFIGEYQPKTGALGMSLMGGAGMFSVSVWNPIIGSWIDTARAEATAAGIPAEEIELAAGQATLGNMMLFPGILIVAFAILFALRGKVQKAAVV</sequence>
<feature type="transmembrane region" description="Helical" evidence="7">
    <location>
        <begin position="320"/>
        <end position="339"/>
    </location>
</feature>
<evidence type="ECO:0000313" key="9">
    <source>
        <dbReference type="EMBL" id="MBD5778098.1"/>
    </source>
</evidence>
<name>A0A927F6Y0_9BACT</name>
<dbReference type="Proteomes" id="UP000622317">
    <property type="component" value="Unassembled WGS sequence"/>
</dbReference>
<evidence type="ECO:0000256" key="7">
    <source>
        <dbReference type="SAM" id="Phobius"/>
    </source>
</evidence>
<dbReference type="InterPro" id="IPR036259">
    <property type="entry name" value="MFS_trans_sf"/>
</dbReference>
<dbReference type="Pfam" id="PF07690">
    <property type="entry name" value="MFS_1"/>
    <property type="match status" value="1"/>
</dbReference>
<accession>A0A927F6Y0</accession>
<evidence type="ECO:0000256" key="6">
    <source>
        <dbReference type="ARBA" id="ARBA00023136"/>
    </source>
</evidence>
<evidence type="ECO:0000256" key="1">
    <source>
        <dbReference type="ARBA" id="ARBA00004127"/>
    </source>
</evidence>
<evidence type="ECO:0000256" key="2">
    <source>
        <dbReference type="ARBA" id="ARBA00008335"/>
    </source>
</evidence>
<dbReference type="InterPro" id="IPR051788">
    <property type="entry name" value="MFS_Transporter"/>
</dbReference>
<feature type="domain" description="Major facilitator superfamily (MFS) profile" evidence="8">
    <location>
        <begin position="9"/>
        <end position="398"/>
    </location>
</feature>
<feature type="transmembrane region" description="Helical" evidence="7">
    <location>
        <begin position="44"/>
        <end position="67"/>
    </location>
</feature>